<dbReference type="GO" id="GO:0015074">
    <property type="term" value="P:DNA integration"/>
    <property type="evidence" value="ECO:0007669"/>
    <property type="project" value="UniProtKB-KW"/>
</dbReference>
<comment type="caution">
    <text evidence="4">The sequence shown here is derived from an EMBL/GenBank/DDBJ whole genome shotgun (WGS) entry which is preliminary data.</text>
</comment>
<dbReference type="SUPFAM" id="SSF56349">
    <property type="entry name" value="DNA breaking-rejoining enzymes"/>
    <property type="match status" value="1"/>
</dbReference>
<dbReference type="PROSITE" id="PS51898">
    <property type="entry name" value="TYR_RECOMBINASE"/>
    <property type="match status" value="1"/>
</dbReference>
<dbReference type="GO" id="GO:0003677">
    <property type="term" value="F:DNA binding"/>
    <property type="evidence" value="ECO:0007669"/>
    <property type="project" value="InterPro"/>
</dbReference>
<evidence type="ECO:0000313" key="4">
    <source>
        <dbReference type="EMBL" id="KWS04400.1"/>
    </source>
</evidence>
<dbReference type="AlphaFoldDB" id="A0A120AGD0"/>
<name>A0A120AGD0_9GAMM</name>
<evidence type="ECO:0000313" key="5">
    <source>
        <dbReference type="Proteomes" id="UP000023435"/>
    </source>
</evidence>
<dbReference type="InterPro" id="IPR002104">
    <property type="entry name" value="Integrase_catalytic"/>
</dbReference>
<dbReference type="InterPro" id="IPR011010">
    <property type="entry name" value="DNA_brk_join_enz"/>
</dbReference>
<dbReference type="InterPro" id="IPR050090">
    <property type="entry name" value="Tyrosine_recombinase_XerCD"/>
</dbReference>
<proteinExistence type="predicted"/>
<evidence type="ECO:0000256" key="2">
    <source>
        <dbReference type="ARBA" id="ARBA00023172"/>
    </source>
</evidence>
<dbReference type="EMBL" id="JAJA02000001">
    <property type="protein sequence ID" value="KWS04400.1"/>
    <property type="molecule type" value="Genomic_DNA"/>
</dbReference>
<dbReference type="InterPro" id="IPR013762">
    <property type="entry name" value="Integrase-like_cat_sf"/>
</dbReference>
<organism evidence="4 5">
    <name type="scientific">Lysobacter capsici AZ78</name>
    <dbReference type="NCBI Taxonomy" id="1444315"/>
    <lineage>
        <taxon>Bacteria</taxon>
        <taxon>Pseudomonadati</taxon>
        <taxon>Pseudomonadota</taxon>
        <taxon>Gammaproteobacteria</taxon>
        <taxon>Lysobacterales</taxon>
        <taxon>Lysobacteraceae</taxon>
        <taxon>Lysobacter</taxon>
    </lineage>
</organism>
<dbReference type="Gene3D" id="1.10.443.10">
    <property type="entry name" value="Intergrase catalytic core"/>
    <property type="match status" value="1"/>
</dbReference>
<dbReference type="PANTHER" id="PTHR30349:SF64">
    <property type="entry name" value="PROPHAGE INTEGRASE INTD-RELATED"/>
    <property type="match status" value="1"/>
</dbReference>
<feature type="domain" description="Tyr recombinase" evidence="3">
    <location>
        <begin position="226"/>
        <end position="441"/>
    </location>
</feature>
<evidence type="ECO:0000256" key="1">
    <source>
        <dbReference type="ARBA" id="ARBA00022908"/>
    </source>
</evidence>
<accession>A0A120AGD0</accession>
<dbReference type="Pfam" id="PF00589">
    <property type="entry name" value="Phage_integrase"/>
    <property type="match status" value="1"/>
</dbReference>
<keyword evidence="5" id="KW-1185">Reference proteome</keyword>
<keyword evidence="1" id="KW-0229">DNA integration</keyword>
<keyword evidence="2" id="KW-0233">DNA recombination</keyword>
<gene>
    <name evidence="4" type="ORF">AZ78_1949</name>
</gene>
<protein>
    <submittedName>
        <fullName evidence="4">Integrase</fullName>
    </submittedName>
</protein>
<dbReference type="GO" id="GO:0006310">
    <property type="term" value="P:DNA recombination"/>
    <property type="evidence" value="ECO:0007669"/>
    <property type="project" value="UniProtKB-KW"/>
</dbReference>
<reference evidence="4 5" key="1">
    <citation type="journal article" date="2014" name="Genome Announc.">
        <title>Draft Genome Sequence of Lysobacter capsici AZ78, a Bacterium Antagonistic to Plant-Pathogenic Oomycetes.</title>
        <authorList>
            <person name="Puopolo G."/>
            <person name="Sonego P."/>
            <person name="Engelen K."/>
            <person name="Pertot I."/>
        </authorList>
    </citation>
    <scope>NUCLEOTIDE SEQUENCE [LARGE SCALE GENOMIC DNA]</scope>
    <source>
        <strain evidence="4 5">AZ78</strain>
    </source>
</reference>
<evidence type="ECO:0000259" key="3">
    <source>
        <dbReference type="PROSITE" id="PS51898"/>
    </source>
</evidence>
<dbReference type="Proteomes" id="UP000023435">
    <property type="component" value="Unassembled WGS sequence"/>
</dbReference>
<dbReference type="CDD" id="cd01184">
    <property type="entry name" value="INT_C_like_1"/>
    <property type="match status" value="1"/>
</dbReference>
<sequence>MTYHACIHSEDASMRDGNETTLQQVMTAGLKIGSIKVNNVLLQDIEVAGAADVVNLQELVSNTLKLTRRRRYSKDGTRYPEPLPSGSSPRKLSIEIHDYLGYRDTRGLADSTRYASKRALDLLFSVCGDIYVSSITHAHIYKLWELIRWTPDSRASAEILAVRSADDLIAEGKALNLRCPAIDTFRLYRRQLRTFFRSLVGTGTLGHSPMAAFDEMKGSLIEDPDKAERLFDSAELERIFDPIGFTQWAKAWPHRWWCPILGLHMGLRVGEAAQLKLANVIQDEGLWCIDIRATVDKARRDLPGRKSTQRLKGRSAIRCIPIPQAVLDAGFLDFVADIREAGRDRLFPNLTAGTKNDGETKANYGACFSRQFTGYMADLGFQKGVRFHAFRHTLVTDLKQQGFQDRDIALITGHATAQERIETIKRHYDHQTSPKRRRTKPVLRDWQQEVLDAYQPPIQLPRYERGQFRTCLRCDALAHP</sequence>
<dbReference type="PANTHER" id="PTHR30349">
    <property type="entry name" value="PHAGE INTEGRASE-RELATED"/>
    <property type="match status" value="1"/>
</dbReference>